<dbReference type="Proteomes" id="UP000694867">
    <property type="component" value="Unplaced"/>
</dbReference>
<dbReference type="RefSeq" id="XP_018497547.1">
    <property type="nucleotide sequence ID" value="XM_018642031.1"/>
</dbReference>
<dbReference type="InterPro" id="IPR043502">
    <property type="entry name" value="DNA/RNA_pol_sf"/>
</dbReference>
<dbReference type="AlphaFoldDB" id="A0AAJ7L6Q8"/>
<evidence type="ECO:0000313" key="3">
    <source>
        <dbReference type="RefSeq" id="XP_018497547.1"/>
    </source>
</evidence>
<reference evidence="3" key="1">
    <citation type="submission" date="2025-08" db="UniProtKB">
        <authorList>
            <consortium name="RefSeq"/>
        </authorList>
    </citation>
    <scope>IDENTIFICATION</scope>
</reference>
<sequence length="158" mass="18196">MAPDQRLHDTRLEKVCSRMEEWGFHLRFEKCRFAAREVKYLGMIISDKGIQADPSKIEAIRNLRQPKSPSDVRASLGLLNYYGKFSPQMHAIKAPFEALLKKNVVFNWSEVHHEAFIKAKEILTGSLLLAHYDPQYSVIGDPDVVKTCPNVVDKRWVE</sequence>
<proteinExistence type="predicted"/>
<organism evidence="2 3">
    <name type="scientific">Galendromus occidentalis</name>
    <name type="common">western predatory mite</name>
    <dbReference type="NCBI Taxonomy" id="34638"/>
    <lineage>
        <taxon>Eukaryota</taxon>
        <taxon>Metazoa</taxon>
        <taxon>Ecdysozoa</taxon>
        <taxon>Arthropoda</taxon>
        <taxon>Chelicerata</taxon>
        <taxon>Arachnida</taxon>
        <taxon>Acari</taxon>
        <taxon>Parasitiformes</taxon>
        <taxon>Mesostigmata</taxon>
        <taxon>Gamasina</taxon>
        <taxon>Phytoseioidea</taxon>
        <taxon>Phytoseiidae</taxon>
        <taxon>Typhlodrominae</taxon>
        <taxon>Galendromus</taxon>
    </lineage>
</organism>
<dbReference type="SUPFAM" id="SSF56672">
    <property type="entry name" value="DNA/RNA polymerases"/>
    <property type="match status" value="1"/>
</dbReference>
<dbReference type="InterPro" id="IPR043128">
    <property type="entry name" value="Rev_trsase/Diguanyl_cyclase"/>
</dbReference>
<dbReference type="EC" id="2.7.7.49" evidence="1"/>
<dbReference type="PANTHER" id="PTHR37984:SF5">
    <property type="entry name" value="PROTEIN NYNRIN-LIKE"/>
    <property type="match status" value="1"/>
</dbReference>
<dbReference type="Gene3D" id="3.30.70.270">
    <property type="match status" value="2"/>
</dbReference>
<keyword evidence="2" id="KW-1185">Reference proteome</keyword>
<dbReference type="PANTHER" id="PTHR37984">
    <property type="entry name" value="PROTEIN CBG26694"/>
    <property type="match status" value="1"/>
</dbReference>
<protein>
    <recommendedName>
        <fullName evidence="1">RNA-directed DNA polymerase</fullName>
        <ecNumber evidence="1">2.7.7.49</ecNumber>
    </recommendedName>
</protein>
<dbReference type="InterPro" id="IPR050951">
    <property type="entry name" value="Retrovirus_Pol_polyprotein"/>
</dbReference>
<gene>
    <name evidence="3" type="primary">LOC108865221</name>
</gene>
<dbReference type="GeneID" id="108865221"/>
<dbReference type="KEGG" id="goe:108865221"/>
<evidence type="ECO:0000256" key="1">
    <source>
        <dbReference type="ARBA" id="ARBA00012493"/>
    </source>
</evidence>
<dbReference type="GO" id="GO:0003964">
    <property type="term" value="F:RNA-directed DNA polymerase activity"/>
    <property type="evidence" value="ECO:0007669"/>
    <property type="project" value="UniProtKB-EC"/>
</dbReference>
<evidence type="ECO:0000313" key="2">
    <source>
        <dbReference type="Proteomes" id="UP000694867"/>
    </source>
</evidence>
<name>A0AAJ7L6Q8_9ACAR</name>
<accession>A0AAJ7L6Q8</accession>
<dbReference type="FunFam" id="3.30.70.270:FF:000020">
    <property type="entry name" value="Transposon Tf2-6 polyprotein-like Protein"/>
    <property type="match status" value="1"/>
</dbReference>